<dbReference type="OrthoDB" id="1084748at2759"/>
<dbReference type="RefSeq" id="NP_001324712.1">
    <property type="nucleotide sequence ID" value="NM_001336884.1"/>
</dbReference>
<dbReference type="ExpressionAtlas" id="A0A1P8B0X4">
    <property type="expression patterns" value="baseline"/>
</dbReference>
<protein>
    <submittedName>
        <fullName evidence="3">Molecular chaperone Hsp40/DnaJ family protein</fullName>
    </submittedName>
</protein>
<keyword evidence="1" id="KW-0732">Signal</keyword>
<dbReference type="AlphaFoldDB" id="A0A1P8B0X4"/>
<reference evidence="3 4" key="1">
    <citation type="journal article" date="1999" name="Nature">
        <title>Sequence and analysis of chromosome 2 of the plant Arabidopsis thaliana.</title>
        <authorList>
            <person name="Lin X."/>
            <person name="Kaul S."/>
            <person name="Rounsley S."/>
            <person name="Shea T.P."/>
            <person name="Benito M.I."/>
            <person name="Town C.D."/>
            <person name="Fujii C.Y."/>
            <person name="Mason T."/>
            <person name="Bowman C.L."/>
            <person name="Barnstead M."/>
            <person name="Feldblyum T.V."/>
            <person name="Buell C.R."/>
            <person name="Ketchum K.A."/>
            <person name="Lee J."/>
            <person name="Ronning C.M."/>
            <person name="Koo H.L."/>
            <person name="Moffat K.S."/>
            <person name="Cronin L.A."/>
            <person name="Shen M."/>
            <person name="Pai G."/>
            <person name="Van Aken S."/>
            <person name="Umayam L."/>
            <person name="Tallon L.J."/>
            <person name="Gill J.E."/>
            <person name="Adams M.D."/>
            <person name="Carrera A.J."/>
            <person name="Creasy T.H."/>
            <person name="Goodman H.M."/>
            <person name="Somerville C.R."/>
            <person name="Copenhaver G.P."/>
            <person name="Preuss D."/>
            <person name="Nierman W.C."/>
            <person name="White O."/>
            <person name="Eisen J.A."/>
            <person name="Salzberg S.L."/>
            <person name="Fraser C.M."/>
            <person name="Venter J.C."/>
        </authorList>
    </citation>
    <scope>NUCLEOTIDE SEQUENCE [LARGE SCALE GENOMIC DNA]</scope>
    <source>
        <strain evidence="4">cv. Columbia</strain>
    </source>
</reference>
<dbReference type="Araport" id="AT2G40995"/>
<organism evidence="3 4">
    <name type="scientific">Arabidopsis thaliana</name>
    <name type="common">Mouse-ear cress</name>
    <dbReference type="NCBI Taxonomy" id="3702"/>
    <lineage>
        <taxon>Eukaryota</taxon>
        <taxon>Viridiplantae</taxon>
        <taxon>Streptophyta</taxon>
        <taxon>Embryophyta</taxon>
        <taxon>Tracheophyta</taxon>
        <taxon>Spermatophyta</taxon>
        <taxon>Magnoliopsida</taxon>
        <taxon>eudicotyledons</taxon>
        <taxon>Gunneridae</taxon>
        <taxon>Pentapetalae</taxon>
        <taxon>rosids</taxon>
        <taxon>malvids</taxon>
        <taxon>Brassicales</taxon>
        <taxon>Brassicaceae</taxon>
        <taxon>Camelineae</taxon>
        <taxon>Arabidopsis</taxon>
    </lineage>
</organism>
<feature type="signal peptide" evidence="1">
    <location>
        <begin position="1"/>
        <end position="26"/>
    </location>
</feature>
<keyword evidence="5" id="KW-1267">Proteomics identification</keyword>
<proteinExistence type="evidence at protein level"/>
<dbReference type="SMR" id="A0A1P8B0X4"/>
<keyword evidence="4" id="KW-1185">Reference proteome</keyword>
<accession>A0A1P8B0X4</accession>
<evidence type="ECO:0000313" key="2">
    <source>
        <dbReference type="Araport" id="AT2G40995"/>
    </source>
</evidence>
<evidence type="ECO:0007829" key="5">
    <source>
        <dbReference type="PeptideAtlas" id="A0A1P8B0X4"/>
    </source>
</evidence>
<dbReference type="GeneID" id="3768724"/>
<gene>
    <name evidence="2 3" type="ordered locus">At2g40995</name>
</gene>
<name>A0A1P8B0X4_ARATH</name>
<dbReference type="EMBL" id="CP002685">
    <property type="protein sequence ID" value="ANM62563.1"/>
    <property type="molecule type" value="Genomic_DNA"/>
</dbReference>
<dbReference type="ProteomicsDB" id="207881"/>
<evidence type="ECO:0000313" key="3">
    <source>
        <dbReference type="EMBL" id="ANM62563.1"/>
    </source>
</evidence>
<dbReference type="OMA" id="CFDEEIC"/>
<reference evidence="4" key="2">
    <citation type="journal article" date="2017" name="Plant J.">
        <title>Araport11: a complete reannotation of the Arabidopsis thaliana reference genome.</title>
        <authorList>
            <person name="Cheng C.Y."/>
            <person name="Krishnakumar V."/>
            <person name="Chan A.P."/>
            <person name="Thibaud-Nissen F."/>
            <person name="Schobel S."/>
            <person name="Town C.D."/>
        </authorList>
    </citation>
    <scope>GENOME REANNOTATION</scope>
    <source>
        <strain evidence="4">cv. Columbia</strain>
    </source>
</reference>
<evidence type="ECO:0000256" key="1">
    <source>
        <dbReference type="SAM" id="SignalP"/>
    </source>
</evidence>
<dbReference type="TAIR" id="AT2G40995"/>
<feature type="chain" id="PRO_5030032338" evidence="1">
    <location>
        <begin position="27"/>
        <end position="83"/>
    </location>
</feature>
<sequence>MKMAITMKTLIAYVFTVLLIISSVHCRMTTTTSPGFGIKQQDRQCFEHAPYLCRGGEGDCRMYCRDLDFSFGTCFSGVCCCQI</sequence>
<evidence type="ECO:0000313" key="4">
    <source>
        <dbReference type="Proteomes" id="UP000006548"/>
    </source>
</evidence>
<dbReference type="Proteomes" id="UP000006548">
    <property type="component" value="Chromosome 2"/>
</dbReference>